<evidence type="ECO:0000313" key="17">
    <source>
        <dbReference type="Proteomes" id="UP000013750"/>
    </source>
</evidence>
<feature type="domain" description="PRD" evidence="14">
    <location>
        <begin position="188"/>
        <end position="289"/>
    </location>
</feature>
<dbReference type="Proteomes" id="UP000013750">
    <property type="component" value="Unassembled WGS sequence"/>
</dbReference>
<keyword evidence="18" id="KW-1185">Reference proteome</keyword>
<evidence type="ECO:0000256" key="7">
    <source>
        <dbReference type="ARBA" id="ARBA00022777"/>
    </source>
</evidence>
<dbReference type="InterPro" id="IPR016152">
    <property type="entry name" value="PTrfase/Anion_transptr"/>
</dbReference>
<accession>R2XVJ9</accession>
<feature type="domain" description="PTS EIIA type-2" evidence="12">
    <location>
        <begin position="545"/>
        <end position="676"/>
    </location>
</feature>
<evidence type="ECO:0000256" key="1">
    <source>
        <dbReference type="ARBA" id="ARBA00004496"/>
    </source>
</evidence>
<dbReference type="GO" id="GO:0009401">
    <property type="term" value="P:phosphoenolpyruvate-dependent sugar phosphotransferase system"/>
    <property type="evidence" value="ECO:0007669"/>
    <property type="project" value="UniProtKB-KW"/>
</dbReference>
<comment type="subcellular location">
    <subcellularLocation>
        <location evidence="1">Cytoplasm</location>
    </subcellularLocation>
</comment>
<evidence type="ECO:0000259" key="12">
    <source>
        <dbReference type="PROSITE" id="PS51094"/>
    </source>
</evidence>
<evidence type="ECO:0000259" key="13">
    <source>
        <dbReference type="PROSITE" id="PS51099"/>
    </source>
</evidence>
<dbReference type="GO" id="GO:0008982">
    <property type="term" value="F:protein-N(PI)-phosphohistidine-sugar phosphotransferase activity"/>
    <property type="evidence" value="ECO:0007669"/>
    <property type="project" value="InterPro"/>
</dbReference>
<dbReference type="AlphaFoldDB" id="R2XVJ9"/>
<dbReference type="Gene3D" id="3.40.50.2300">
    <property type="match status" value="1"/>
</dbReference>
<dbReference type="InterPro" id="IPR002178">
    <property type="entry name" value="PTS_EIIA_type-2_dom"/>
</dbReference>
<gene>
    <name evidence="16" type="ORF">I592_03710</name>
    <name evidence="15" type="ORF">UKC_00651</name>
</gene>
<dbReference type="EMBL" id="ASWH01000002">
    <property type="protein sequence ID" value="EOW79570.1"/>
    <property type="molecule type" value="Genomic_DNA"/>
</dbReference>
<dbReference type="Gene3D" id="1.10.1790.10">
    <property type="entry name" value="PRD domain"/>
    <property type="match status" value="1"/>
</dbReference>
<proteinExistence type="predicted"/>
<dbReference type="InterPro" id="IPR007737">
    <property type="entry name" value="Mga_HTH"/>
</dbReference>
<reference evidence="16 18" key="2">
    <citation type="submission" date="2013-03" db="EMBL/GenBank/DDBJ databases">
        <title>The Genome Sequence of Enterococcus gilvus ATCC BAA-350 (PacBio/Illumina hybrid assembly).</title>
        <authorList>
            <consortium name="The Broad Institute Genomics Platform"/>
            <consortium name="The Broad Institute Genome Sequencing Center for Infectious Disease"/>
            <person name="Earl A."/>
            <person name="Russ C."/>
            <person name="Gilmore M."/>
            <person name="Surin D."/>
            <person name="Walker B."/>
            <person name="Young S."/>
            <person name="Zeng Q."/>
            <person name="Gargeya S."/>
            <person name="Fitzgerald M."/>
            <person name="Haas B."/>
            <person name="Abouelleil A."/>
            <person name="Allen A.W."/>
            <person name="Alvarado L."/>
            <person name="Arachchi H.M."/>
            <person name="Berlin A.M."/>
            <person name="Chapman S.B."/>
            <person name="Gainer-Dewar J."/>
            <person name="Goldberg J."/>
            <person name="Griggs A."/>
            <person name="Gujja S."/>
            <person name="Hansen M."/>
            <person name="Howarth C."/>
            <person name="Imamovic A."/>
            <person name="Ireland A."/>
            <person name="Larimer J."/>
            <person name="McCowan C."/>
            <person name="Murphy C."/>
            <person name="Pearson M."/>
            <person name="Poon T.W."/>
            <person name="Priest M."/>
            <person name="Roberts A."/>
            <person name="Saif S."/>
            <person name="Shea T."/>
            <person name="Sisk P."/>
            <person name="Sykes S."/>
            <person name="Wortman J."/>
            <person name="Nusbaum C."/>
            <person name="Birren B."/>
        </authorList>
    </citation>
    <scope>NUCLEOTIDE SEQUENCE [LARGE SCALE GENOMIC DNA]</scope>
    <source>
        <strain evidence="16 18">ATCC BAA-350</strain>
    </source>
</reference>
<dbReference type="PANTHER" id="PTHR36203:SF1">
    <property type="entry name" value="ASCORBATE-SPECIFIC PTS SYSTEM EIIA COMPONENT"/>
    <property type="match status" value="1"/>
</dbReference>
<keyword evidence="8" id="KW-0010">Activator</keyword>
<evidence type="ECO:0000256" key="6">
    <source>
        <dbReference type="ARBA" id="ARBA00022683"/>
    </source>
</evidence>
<evidence type="ECO:0000256" key="3">
    <source>
        <dbReference type="ARBA" id="ARBA00022490"/>
    </source>
</evidence>
<evidence type="ECO:0000256" key="9">
    <source>
        <dbReference type="ARBA" id="ARBA00037387"/>
    </source>
</evidence>
<evidence type="ECO:0000256" key="5">
    <source>
        <dbReference type="ARBA" id="ARBA00022679"/>
    </source>
</evidence>
<sequence length="676" mass="78846">MKMNLEDRNNQILMELINNPRITSKVIYERFDLSRSQLNYALKKINDFLEDGKLPQIKRTKNGHFLVPQAVVSMFGGGKEKEHEKTGRYIFSGQERIWVIELMILAKEEYLSLDHFIVELEVSRNTILRDLKRINEKVKKDHLELKYNRQTGYYFHGDEWNKRDLLSRVLMNVAEIYDGVNCIIQFSKIDTTLVEVFKRRISLVEEKLNIQFTDDRLKVLPLLIILIIRRAKRGKQIIYNFKINDFELADTKEFLAAEHIIWDVEEISRNERVYLALLLLTTNLSQANILSVSEMDNLKEALLDVLNNFEKVSGLTVDRKEILLERLLIHMRPAYYRIKYHLNLQTRFYQENKDADLFSLFYLVKESSEPLIQFFGEPIPDPELFLISLFIGSHIVESTEIIRDENRKRAIIVCPNGISISLLLRNTLQNLLPEIEFVELVSERTFYREEYDVDFIFSAIPLETEKSVFVVNNFLTDEEKRQLRARVLRSVTLSQNTLVNPEKIMSLIKKYTVISDEENLYHELLTLFTPKGFEVVEKKRLHLVDALNEDTIQVFDEEIAWLDLLDKLAKPLNDQQVISKNFVKVLKEEMPVLPQYTVLRNTIGLPHTMSEAGALGVGLSMGIVKKGIVTEDGSRIHTVILLASNDKDKHVDLIFELMNLAGSEQLKKNRNSRINQ</sequence>
<reference evidence="15 17" key="1">
    <citation type="submission" date="2013-02" db="EMBL/GenBank/DDBJ databases">
        <title>The Genome Sequence of Enterococcus gilvus ATCC BAA-350.</title>
        <authorList>
            <consortium name="The Broad Institute Genome Sequencing Platform"/>
            <consortium name="The Broad Institute Genome Sequencing Center for Infectious Disease"/>
            <person name="Earl A.M."/>
            <person name="Gilmore M.S."/>
            <person name="Lebreton F."/>
            <person name="Walker B."/>
            <person name="Young S.K."/>
            <person name="Zeng Q."/>
            <person name="Gargeya S."/>
            <person name="Fitzgerald M."/>
            <person name="Haas B."/>
            <person name="Abouelleil A."/>
            <person name="Alvarado L."/>
            <person name="Arachchi H.M."/>
            <person name="Berlin A.M."/>
            <person name="Chapman S.B."/>
            <person name="Dewar J."/>
            <person name="Goldberg J."/>
            <person name="Griggs A."/>
            <person name="Gujja S."/>
            <person name="Hansen M."/>
            <person name="Howarth C."/>
            <person name="Imamovic A."/>
            <person name="Larimer J."/>
            <person name="McCowan C."/>
            <person name="Murphy C."/>
            <person name="Neiman D."/>
            <person name="Pearson M."/>
            <person name="Priest M."/>
            <person name="Roberts A."/>
            <person name="Saif S."/>
            <person name="Shea T."/>
            <person name="Sisk P."/>
            <person name="Sykes S."/>
            <person name="Wortman J."/>
            <person name="Nusbaum C."/>
            <person name="Birren B."/>
        </authorList>
    </citation>
    <scope>NUCLEOTIDE SEQUENCE [LARGE SCALE GENOMIC DNA]</scope>
    <source>
        <strain evidence="15 17">ATCC BAA-350</strain>
    </source>
</reference>
<keyword evidence="7" id="KW-0418">Kinase</keyword>
<dbReference type="InterPro" id="IPR013011">
    <property type="entry name" value="PTS_EIIB_2"/>
</dbReference>
<dbReference type="InterPro" id="IPR051351">
    <property type="entry name" value="Ascorbate-PTS_EIIA_comp"/>
</dbReference>
<organism evidence="15 17">
    <name type="scientific">Enterococcus gilvus ATCC BAA-350</name>
    <dbReference type="NCBI Taxonomy" id="1158614"/>
    <lineage>
        <taxon>Bacteria</taxon>
        <taxon>Bacillati</taxon>
        <taxon>Bacillota</taxon>
        <taxon>Bacilli</taxon>
        <taxon>Lactobacillales</taxon>
        <taxon>Enterococcaceae</taxon>
        <taxon>Enterococcus</taxon>
    </lineage>
</organism>
<comment type="function">
    <text evidence="9">The phosphoenolpyruvate-dependent sugar phosphotransferase system (sugar PTS), a major carbohydrate active transport system, catalyzes the phosphorylation of incoming sugar substrates concomitantly with their translocation across the cell membrane. The enzyme II UlaABC PTS system is involved in ascorbate transport.</text>
</comment>
<dbReference type="PROSITE" id="PS51099">
    <property type="entry name" value="PTS_EIIB_TYPE_2"/>
    <property type="match status" value="1"/>
</dbReference>
<dbReference type="InterPro" id="IPR036634">
    <property type="entry name" value="PRD_sf"/>
</dbReference>
<dbReference type="HOGENOM" id="CLU_013442_1_0_9"/>
<evidence type="ECO:0000256" key="2">
    <source>
        <dbReference type="ARBA" id="ARBA00022448"/>
    </source>
</evidence>
<dbReference type="PROSITE" id="PS51094">
    <property type="entry name" value="PTS_EIIA_TYPE_2"/>
    <property type="match status" value="1"/>
</dbReference>
<dbReference type="SUPFAM" id="SSF52794">
    <property type="entry name" value="PTS system IIB component-like"/>
    <property type="match status" value="1"/>
</dbReference>
<dbReference type="PROSITE" id="PS51372">
    <property type="entry name" value="PRD_2"/>
    <property type="match status" value="2"/>
</dbReference>
<dbReference type="PATRIC" id="fig|1158614.3.peg.671"/>
<evidence type="ECO:0000259" key="14">
    <source>
        <dbReference type="PROSITE" id="PS51372"/>
    </source>
</evidence>
<feature type="domain" description="PRD" evidence="14">
    <location>
        <begin position="293"/>
        <end position="401"/>
    </location>
</feature>
<dbReference type="Pfam" id="PF05043">
    <property type="entry name" value="Mga"/>
    <property type="match status" value="1"/>
</dbReference>
<evidence type="ECO:0000256" key="10">
    <source>
        <dbReference type="ARBA" id="ARBA00041175"/>
    </source>
</evidence>
<dbReference type="EMBL" id="AJDQ01000003">
    <property type="protein sequence ID" value="EOI58578.1"/>
    <property type="molecule type" value="Genomic_DNA"/>
</dbReference>
<keyword evidence="5" id="KW-0808">Transferase</keyword>
<dbReference type="GO" id="GO:0016301">
    <property type="term" value="F:kinase activity"/>
    <property type="evidence" value="ECO:0007669"/>
    <property type="project" value="UniProtKB-KW"/>
</dbReference>
<dbReference type="Pfam" id="PF00359">
    <property type="entry name" value="PTS_EIIA_2"/>
    <property type="match status" value="1"/>
</dbReference>
<feature type="domain" description="PTS EIIB type-2" evidence="13">
    <location>
        <begin position="408"/>
        <end position="495"/>
    </location>
</feature>
<dbReference type="InterPro" id="IPR011608">
    <property type="entry name" value="PRD"/>
</dbReference>
<name>R2XVJ9_9ENTE</name>
<evidence type="ECO:0000256" key="11">
    <source>
        <dbReference type="ARBA" id="ARBA00042072"/>
    </source>
</evidence>
<protein>
    <recommendedName>
        <fullName evidence="10">Ascorbate-specific PTS system EIIA component</fullName>
    </recommendedName>
    <alternativeName>
        <fullName evidence="11">Ascorbate-specific phosphotransferase enzyme IIA component</fullName>
    </alternativeName>
</protein>
<comment type="caution">
    <text evidence="15">The sequence shown here is derived from an EMBL/GenBank/DDBJ whole genome shotgun (WGS) entry which is preliminary data.</text>
</comment>
<evidence type="ECO:0000313" key="16">
    <source>
        <dbReference type="EMBL" id="EOW79570.1"/>
    </source>
</evidence>
<dbReference type="GO" id="GO:0005737">
    <property type="term" value="C:cytoplasm"/>
    <property type="evidence" value="ECO:0007669"/>
    <property type="project" value="UniProtKB-SubCell"/>
</dbReference>
<dbReference type="eggNOG" id="COG1762">
    <property type="taxonomic scope" value="Bacteria"/>
</dbReference>
<dbReference type="GO" id="GO:0006355">
    <property type="term" value="P:regulation of DNA-templated transcription"/>
    <property type="evidence" value="ECO:0007669"/>
    <property type="project" value="InterPro"/>
</dbReference>
<evidence type="ECO:0000256" key="4">
    <source>
        <dbReference type="ARBA" id="ARBA00022553"/>
    </source>
</evidence>
<dbReference type="eggNOG" id="COG3711">
    <property type="taxonomic scope" value="Bacteria"/>
</dbReference>
<evidence type="ECO:0000313" key="15">
    <source>
        <dbReference type="EMBL" id="EOI58578.1"/>
    </source>
</evidence>
<dbReference type="Proteomes" id="UP000014160">
    <property type="component" value="Unassembled WGS sequence"/>
</dbReference>
<keyword evidence="2" id="KW-0813">Transport</keyword>
<keyword evidence="4" id="KW-0597">Phosphoprotein</keyword>
<dbReference type="InterPro" id="IPR036095">
    <property type="entry name" value="PTS_EIIB-like_sf"/>
</dbReference>
<keyword evidence="3" id="KW-0963">Cytoplasm</keyword>
<dbReference type="PANTHER" id="PTHR36203">
    <property type="entry name" value="ASCORBATE-SPECIFIC PTS SYSTEM EIIA COMPONENT"/>
    <property type="match status" value="1"/>
</dbReference>
<dbReference type="SUPFAM" id="SSF63520">
    <property type="entry name" value="PTS-regulatory domain, PRD"/>
    <property type="match status" value="2"/>
</dbReference>
<dbReference type="CDD" id="cd05568">
    <property type="entry name" value="PTS_IIB_bgl_like"/>
    <property type="match status" value="1"/>
</dbReference>
<dbReference type="Gene3D" id="3.40.930.10">
    <property type="entry name" value="Mannitol-specific EII, Chain A"/>
    <property type="match status" value="1"/>
</dbReference>
<evidence type="ECO:0000256" key="8">
    <source>
        <dbReference type="ARBA" id="ARBA00023159"/>
    </source>
</evidence>
<keyword evidence="6" id="KW-0598">Phosphotransferase system</keyword>
<dbReference type="SUPFAM" id="SSF55804">
    <property type="entry name" value="Phoshotransferase/anion transport protein"/>
    <property type="match status" value="1"/>
</dbReference>
<evidence type="ECO:0000313" key="18">
    <source>
        <dbReference type="Proteomes" id="UP000014160"/>
    </source>
</evidence>
<dbReference type="Pfam" id="PF00874">
    <property type="entry name" value="PRD"/>
    <property type="match status" value="2"/>
</dbReference>